<proteinExistence type="predicted"/>
<protein>
    <recommendedName>
        <fullName evidence="4">DedA family protein</fullName>
    </recommendedName>
</protein>
<keyword evidence="1" id="KW-0812">Transmembrane</keyword>
<keyword evidence="3" id="KW-1185">Reference proteome</keyword>
<evidence type="ECO:0000313" key="3">
    <source>
        <dbReference type="Proteomes" id="UP001381003"/>
    </source>
</evidence>
<dbReference type="EMBL" id="CP104874">
    <property type="protein sequence ID" value="WWF04714.1"/>
    <property type="molecule type" value="Genomic_DNA"/>
</dbReference>
<dbReference type="Proteomes" id="UP001381003">
    <property type="component" value="Chromosome"/>
</dbReference>
<reference evidence="2 3" key="1">
    <citation type="submission" date="2022-09" db="EMBL/GenBank/DDBJ databases">
        <title>Complete genome sequence of Janibacter terrae strain COS04-44, PCL-degrading bacteria isolated from oil spilled coast.</title>
        <authorList>
            <person name="Park H."/>
            <person name="Kim J.Y."/>
            <person name="An S.H."/>
            <person name="Lee C.M."/>
            <person name="Weon H.-Y."/>
        </authorList>
    </citation>
    <scope>NUCLEOTIDE SEQUENCE [LARGE SCALE GENOMIC DNA]</scope>
    <source>
        <strain evidence="2 3">COS04-44</strain>
    </source>
</reference>
<keyword evidence="1" id="KW-1133">Transmembrane helix</keyword>
<name>A0ABZ2FEE3_9MICO</name>
<feature type="transmembrane region" description="Helical" evidence="1">
    <location>
        <begin position="21"/>
        <end position="41"/>
    </location>
</feature>
<feature type="transmembrane region" description="Helical" evidence="1">
    <location>
        <begin position="135"/>
        <end position="157"/>
    </location>
</feature>
<gene>
    <name evidence="2" type="ORF">N5P18_13670</name>
</gene>
<evidence type="ECO:0008006" key="4">
    <source>
        <dbReference type="Google" id="ProtNLM"/>
    </source>
</evidence>
<feature type="transmembrane region" description="Helical" evidence="1">
    <location>
        <begin position="163"/>
        <end position="184"/>
    </location>
</feature>
<dbReference type="RefSeq" id="WP_338537966.1">
    <property type="nucleotide sequence ID" value="NZ_CP104874.1"/>
</dbReference>
<evidence type="ECO:0000256" key="1">
    <source>
        <dbReference type="SAM" id="Phobius"/>
    </source>
</evidence>
<sequence length="192" mass="20782">MRPSWPSPTAREERDITDLPTWLTASGLIGAALFGLLSAFFPPLNAEIYALAAPVIFPDSWLLHVTVMTIGLVAGKMTHFVAAAKGAEAYTRRREEKEAREAQVERTPPGPVRARLTRWSKAMIDVLDRPRLGPLVLLASSGIGFPPLAVVTVAAGIKRLNIVVFLVVTTAGCLLRFLATSWLVSRGIDLGL</sequence>
<organism evidence="2 3">
    <name type="scientific">Janibacter terrae</name>
    <dbReference type="NCBI Taxonomy" id="103817"/>
    <lineage>
        <taxon>Bacteria</taxon>
        <taxon>Bacillati</taxon>
        <taxon>Actinomycetota</taxon>
        <taxon>Actinomycetes</taxon>
        <taxon>Micrococcales</taxon>
        <taxon>Intrasporangiaceae</taxon>
        <taxon>Janibacter</taxon>
    </lineage>
</organism>
<evidence type="ECO:0000313" key="2">
    <source>
        <dbReference type="EMBL" id="WWF04714.1"/>
    </source>
</evidence>
<keyword evidence="1" id="KW-0472">Membrane</keyword>
<feature type="transmembrane region" description="Helical" evidence="1">
    <location>
        <begin position="61"/>
        <end position="84"/>
    </location>
</feature>
<accession>A0ABZ2FEE3</accession>